<dbReference type="PANTHER" id="PTHR15241:SF304">
    <property type="entry name" value="RRM DOMAIN-CONTAINING PROTEIN"/>
    <property type="match status" value="1"/>
</dbReference>
<gene>
    <name evidence="5" type="ORF">MSAN_00215700</name>
</gene>
<accession>A0A8H7DJQ2</accession>
<dbReference type="InterPro" id="IPR000504">
    <property type="entry name" value="RRM_dom"/>
</dbReference>
<keyword evidence="6" id="KW-1185">Reference proteome</keyword>
<protein>
    <recommendedName>
        <fullName evidence="4">RRM domain-containing protein</fullName>
    </recommendedName>
</protein>
<evidence type="ECO:0000256" key="1">
    <source>
        <dbReference type="PROSITE-ProRule" id="PRU00176"/>
    </source>
</evidence>
<keyword evidence="1" id="KW-0694">RNA-binding</keyword>
<dbReference type="CDD" id="cd00590">
    <property type="entry name" value="RRM_SF"/>
    <property type="match status" value="1"/>
</dbReference>
<name>A0A8H7DJQ2_9AGAR</name>
<sequence length="738" mass="83983">MASKPNAPTPPPHPFLQSPTLLVGPLPSHVLEEHVKRVFQGFNPPPALTFTRTKNGRNRGALRTRVDFLDVQSTEKALAIHHLRDIPSLEPAVQLAFSTSFGPKSLRAPDASVAPRLIKSPPFSETELFDLLRPFGPIYSVRIHPIAGALVQFWDEAHAQQAETVLEPHILYPYDPCTLFCSNIHINLDACAFRTYFVDHGTVVNVVIFTDPKTGKSRGNALVTFSQAAEAATALMAMHGTEIQWKGLSVTYHVPDMKRRQARATTKLAPTSKEPIESSAAKDDELRTEKTATSELPAAPPQSEPTPAPPNSRKNAKGWRNAAAQTKNNPSVQQETASAKETPATTPLRSVPTPVPTAQEPAVGIRTEDDEIHDMKNRLAALQALYDTEKQRGAAQEKQSAAMIEELRCIQLRANAENAVLRQKVEQSDATIQRMQKAAELLREELGSVKLQSAAEIELLQGKLETTKRALEMAESRVKMMQLEADRPLWETAKKRREEKEREERAKEEVRRRAAEVEESRRKMREFQEQEKARKAAVKEAEEKERLRREAEEKARREKEERERIKREQERIQREKEQRERERRWKVATEAEEARCRQRDQEKWGLGAWTHARALERLKVQIEEFDKIKFSETQPLTFHVVPWPVLTDPLDLDIEQIDWNAVEGFFLRAKMQLATNAAEYKSLVERVHRLFHPDKWKSRGLLVTVMDENLRKSLEMAGNVVAQAMTPIWRKSRGYTDA</sequence>
<dbReference type="PANTHER" id="PTHR15241">
    <property type="entry name" value="TRANSFORMER-2-RELATED"/>
    <property type="match status" value="1"/>
</dbReference>
<feature type="domain" description="RRM" evidence="4">
    <location>
        <begin position="177"/>
        <end position="255"/>
    </location>
</feature>
<keyword evidence="2" id="KW-0175">Coiled coil</keyword>
<dbReference type="Pfam" id="PF00076">
    <property type="entry name" value="RRM_1"/>
    <property type="match status" value="1"/>
</dbReference>
<dbReference type="PROSITE" id="PS50102">
    <property type="entry name" value="RRM"/>
    <property type="match status" value="1"/>
</dbReference>
<dbReference type="InterPro" id="IPR035979">
    <property type="entry name" value="RBD_domain_sf"/>
</dbReference>
<evidence type="ECO:0000313" key="5">
    <source>
        <dbReference type="EMBL" id="KAF7377919.1"/>
    </source>
</evidence>
<dbReference type="GO" id="GO:0003723">
    <property type="term" value="F:RNA binding"/>
    <property type="evidence" value="ECO:0007669"/>
    <property type="project" value="UniProtKB-UniRule"/>
</dbReference>
<reference evidence="5" key="1">
    <citation type="submission" date="2020-05" db="EMBL/GenBank/DDBJ databases">
        <title>Mycena genomes resolve the evolution of fungal bioluminescence.</title>
        <authorList>
            <person name="Tsai I.J."/>
        </authorList>
    </citation>
    <scope>NUCLEOTIDE SEQUENCE</scope>
    <source>
        <strain evidence="5">160909Yilan</strain>
    </source>
</reference>
<dbReference type="SUPFAM" id="SSF54928">
    <property type="entry name" value="RNA-binding domain, RBD"/>
    <property type="match status" value="2"/>
</dbReference>
<comment type="caution">
    <text evidence="5">The sequence shown here is derived from an EMBL/GenBank/DDBJ whole genome shotgun (WGS) entry which is preliminary data.</text>
</comment>
<dbReference type="AlphaFoldDB" id="A0A8H7DJQ2"/>
<dbReference type="InterPro" id="IPR012677">
    <property type="entry name" value="Nucleotide-bd_a/b_plait_sf"/>
</dbReference>
<feature type="region of interest" description="Disordered" evidence="3">
    <location>
        <begin position="495"/>
        <end position="573"/>
    </location>
</feature>
<evidence type="ECO:0000313" key="6">
    <source>
        <dbReference type="Proteomes" id="UP000623467"/>
    </source>
</evidence>
<feature type="compositionally biased region" description="Polar residues" evidence="3">
    <location>
        <begin position="323"/>
        <end position="348"/>
    </location>
</feature>
<evidence type="ECO:0000256" key="3">
    <source>
        <dbReference type="SAM" id="MobiDB-lite"/>
    </source>
</evidence>
<dbReference type="Proteomes" id="UP000623467">
    <property type="component" value="Unassembled WGS sequence"/>
</dbReference>
<organism evidence="5 6">
    <name type="scientific">Mycena sanguinolenta</name>
    <dbReference type="NCBI Taxonomy" id="230812"/>
    <lineage>
        <taxon>Eukaryota</taxon>
        <taxon>Fungi</taxon>
        <taxon>Dikarya</taxon>
        <taxon>Basidiomycota</taxon>
        <taxon>Agaricomycotina</taxon>
        <taxon>Agaricomycetes</taxon>
        <taxon>Agaricomycetidae</taxon>
        <taxon>Agaricales</taxon>
        <taxon>Marasmiineae</taxon>
        <taxon>Mycenaceae</taxon>
        <taxon>Mycena</taxon>
    </lineage>
</organism>
<feature type="region of interest" description="Disordered" evidence="3">
    <location>
        <begin position="261"/>
        <end position="359"/>
    </location>
</feature>
<dbReference type="EMBL" id="JACAZH010000001">
    <property type="protein sequence ID" value="KAF7377919.1"/>
    <property type="molecule type" value="Genomic_DNA"/>
</dbReference>
<dbReference type="OrthoDB" id="3265210at2759"/>
<feature type="coiled-coil region" evidence="2">
    <location>
        <begin position="365"/>
        <end position="392"/>
    </location>
</feature>
<dbReference type="Gene3D" id="3.30.70.330">
    <property type="match status" value="2"/>
</dbReference>
<feature type="compositionally biased region" description="Pro residues" evidence="3">
    <location>
        <begin position="298"/>
        <end position="310"/>
    </location>
</feature>
<proteinExistence type="predicted"/>
<dbReference type="SMART" id="SM00360">
    <property type="entry name" value="RRM"/>
    <property type="match status" value="2"/>
</dbReference>
<evidence type="ECO:0000256" key="2">
    <source>
        <dbReference type="SAM" id="Coils"/>
    </source>
</evidence>
<feature type="compositionally biased region" description="Basic and acidic residues" evidence="3">
    <location>
        <begin position="274"/>
        <end position="292"/>
    </location>
</feature>
<evidence type="ECO:0000259" key="4">
    <source>
        <dbReference type="PROSITE" id="PS50102"/>
    </source>
</evidence>